<evidence type="ECO:0000313" key="1">
    <source>
        <dbReference type="EMBL" id="KAF5761894.1"/>
    </source>
</evidence>
<reference evidence="1" key="1">
    <citation type="journal article" date="2017" name="Nature">
        <title>The sunflower genome provides insights into oil metabolism, flowering and Asterid evolution.</title>
        <authorList>
            <person name="Badouin H."/>
            <person name="Gouzy J."/>
            <person name="Grassa C.J."/>
            <person name="Murat F."/>
            <person name="Staton S.E."/>
            <person name="Cottret L."/>
            <person name="Lelandais-Briere C."/>
            <person name="Owens G.L."/>
            <person name="Carrere S."/>
            <person name="Mayjonade B."/>
            <person name="Legrand L."/>
            <person name="Gill N."/>
            <person name="Kane N.C."/>
            <person name="Bowers J.E."/>
            <person name="Hubner S."/>
            <person name="Bellec A."/>
            <person name="Berard A."/>
            <person name="Berges H."/>
            <person name="Blanchet N."/>
            <person name="Boniface M.C."/>
            <person name="Brunel D."/>
            <person name="Catrice O."/>
            <person name="Chaidir N."/>
            <person name="Claudel C."/>
            <person name="Donnadieu C."/>
            <person name="Faraut T."/>
            <person name="Fievet G."/>
            <person name="Helmstetter N."/>
            <person name="King M."/>
            <person name="Knapp S.J."/>
            <person name="Lai Z."/>
            <person name="Le Paslier M.C."/>
            <person name="Lippi Y."/>
            <person name="Lorenzon L."/>
            <person name="Mandel J.R."/>
            <person name="Marage G."/>
            <person name="Marchand G."/>
            <person name="Marquand E."/>
            <person name="Bret-Mestries E."/>
            <person name="Morien E."/>
            <person name="Nambeesan S."/>
            <person name="Nguyen T."/>
            <person name="Pegot-Espagnet P."/>
            <person name="Pouilly N."/>
            <person name="Raftis F."/>
            <person name="Sallet E."/>
            <person name="Schiex T."/>
            <person name="Thomas J."/>
            <person name="Vandecasteele C."/>
            <person name="Vares D."/>
            <person name="Vear F."/>
            <person name="Vautrin S."/>
            <person name="Crespi M."/>
            <person name="Mangin B."/>
            <person name="Burke J.M."/>
            <person name="Salse J."/>
            <person name="Munos S."/>
            <person name="Vincourt P."/>
            <person name="Rieseberg L.H."/>
            <person name="Langlade N.B."/>
        </authorList>
    </citation>
    <scope>NUCLEOTIDE SEQUENCE</scope>
    <source>
        <tissue evidence="1">Leaves</tissue>
    </source>
</reference>
<protein>
    <submittedName>
        <fullName evidence="1">Uncharacterized protein</fullName>
    </submittedName>
</protein>
<dbReference type="Gramene" id="mRNA:HanXRQr2_Chr16g0770361">
    <property type="protein sequence ID" value="CDS:HanXRQr2_Chr16g0770361.1"/>
    <property type="gene ID" value="HanXRQr2_Chr16g0770361"/>
</dbReference>
<comment type="caution">
    <text evidence="1">The sequence shown here is derived from an EMBL/GenBank/DDBJ whole genome shotgun (WGS) entry which is preliminary data.</text>
</comment>
<evidence type="ECO:0000313" key="2">
    <source>
        <dbReference type="Proteomes" id="UP000215914"/>
    </source>
</evidence>
<gene>
    <name evidence="1" type="ORF">HanXRQr2_Chr16g0770361</name>
</gene>
<dbReference type="AlphaFoldDB" id="A0A9K3DUY8"/>
<dbReference type="Proteomes" id="UP000215914">
    <property type="component" value="Unassembled WGS sequence"/>
</dbReference>
<accession>A0A9K3DUY8</accession>
<dbReference type="EMBL" id="MNCJ02000331">
    <property type="protein sequence ID" value="KAF5761894.1"/>
    <property type="molecule type" value="Genomic_DNA"/>
</dbReference>
<sequence>MKESISLRLTPPSATDSLTSPPNLTALLRISSPSSEPISVLTAFATTFAFTNSFLRSQFFTNTPILRISVIKNAFLG</sequence>
<name>A0A9K3DUY8_HELAN</name>
<reference evidence="1" key="2">
    <citation type="submission" date="2020-06" db="EMBL/GenBank/DDBJ databases">
        <title>Helianthus annuus Genome sequencing and assembly Release 2.</title>
        <authorList>
            <person name="Gouzy J."/>
            <person name="Langlade N."/>
            <person name="Munos S."/>
        </authorList>
    </citation>
    <scope>NUCLEOTIDE SEQUENCE</scope>
    <source>
        <tissue evidence="1">Leaves</tissue>
    </source>
</reference>
<organism evidence="1 2">
    <name type="scientific">Helianthus annuus</name>
    <name type="common">Common sunflower</name>
    <dbReference type="NCBI Taxonomy" id="4232"/>
    <lineage>
        <taxon>Eukaryota</taxon>
        <taxon>Viridiplantae</taxon>
        <taxon>Streptophyta</taxon>
        <taxon>Embryophyta</taxon>
        <taxon>Tracheophyta</taxon>
        <taxon>Spermatophyta</taxon>
        <taxon>Magnoliopsida</taxon>
        <taxon>eudicotyledons</taxon>
        <taxon>Gunneridae</taxon>
        <taxon>Pentapetalae</taxon>
        <taxon>asterids</taxon>
        <taxon>campanulids</taxon>
        <taxon>Asterales</taxon>
        <taxon>Asteraceae</taxon>
        <taxon>Asteroideae</taxon>
        <taxon>Heliantheae alliance</taxon>
        <taxon>Heliantheae</taxon>
        <taxon>Helianthus</taxon>
    </lineage>
</organism>
<keyword evidence="2" id="KW-1185">Reference proteome</keyword>
<proteinExistence type="predicted"/>